<dbReference type="AlphaFoldDB" id="A0A8H6HG11"/>
<proteinExistence type="predicted"/>
<keyword evidence="2" id="KW-1185">Reference proteome</keyword>
<organism evidence="1 2">
    <name type="scientific">Ephemerocybe angulata</name>
    <dbReference type="NCBI Taxonomy" id="980116"/>
    <lineage>
        <taxon>Eukaryota</taxon>
        <taxon>Fungi</taxon>
        <taxon>Dikarya</taxon>
        <taxon>Basidiomycota</taxon>
        <taxon>Agaricomycotina</taxon>
        <taxon>Agaricomycetes</taxon>
        <taxon>Agaricomycetidae</taxon>
        <taxon>Agaricales</taxon>
        <taxon>Agaricineae</taxon>
        <taxon>Psathyrellaceae</taxon>
        <taxon>Ephemerocybe</taxon>
    </lineage>
</organism>
<name>A0A8H6HG11_9AGAR</name>
<sequence>MLHNGYKLRHYWKNIGANAMRDERMPCHECEEPVESMDHILRECRVSGQATVWAQWKLAKELWAVKALTGLEWPYATMRTQAVLGAIMLVVR</sequence>
<dbReference type="OrthoDB" id="3253907at2759"/>
<accession>A0A8H6HG11</accession>
<evidence type="ECO:0008006" key="3">
    <source>
        <dbReference type="Google" id="ProtNLM"/>
    </source>
</evidence>
<protein>
    <recommendedName>
        <fullName evidence="3">Reverse transcriptase zinc-binding domain-containing protein</fullName>
    </recommendedName>
</protein>
<reference evidence="1 2" key="1">
    <citation type="submission" date="2020-07" db="EMBL/GenBank/DDBJ databases">
        <title>Comparative genomics of pyrophilous fungi reveals a link between fire events and developmental genes.</title>
        <authorList>
            <consortium name="DOE Joint Genome Institute"/>
            <person name="Steindorff A.S."/>
            <person name="Carver A."/>
            <person name="Calhoun S."/>
            <person name="Stillman K."/>
            <person name="Liu H."/>
            <person name="Lipzen A."/>
            <person name="Pangilinan J."/>
            <person name="Labutti K."/>
            <person name="Bruns T.D."/>
            <person name="Grigoriev I.V."/>
        </authorList>
    </citation>
    <scope>NUCLEOTIDE SEQUENCE [LARGE SCALE GENOMIC DNA]</scope>
    <source>
        <strain evidence="1 2">CBS 144469</strain>
    </source>
</reference>
<dbReference type="Proteomes" id="UP000521943">
    <property type="component" value="Unassembled WGS sequence"/>
</dbReference>
<dbReference type="EMBL" id="JACGCI010000096">
    <property type="protein sequence ID" value="KAF6746129.1"/>
    <property type="molecule type" value="Genomic_DNA"/>
</dbReference>
<comment type="caution">
    <text evidence="1">The sequence shown here is derived from an EMBL/GenBank/DDBJ whole genome shotgun (WGS) entry which is preliminary data.</text>
</comment>
<gene>
    <name evidence="1" type="ORF">DFP72DRAFT_923563</name>
</gene>
<feature type="non-terminal residue" evidence="1">
    <location>
        <position position="92"/>
    </location>
</feature>
<evidence type="ECO:0000313" key="1">
    <source>
        <dbReference type="EMBL" id="KAF6746129.1"/>
    </source>
</evidence>
<evidence type="ECO:0000313" key="2">
    <source>
        <dbReference type="Proteomes" id="UP000521943"/>
    </source>
</evidence>